<reference evidence="1" key="1">
    <citation type="submission" date="2014-09" db="EMBL/GenBank/DDBJ databases">
        <authorList>
            <person name="Magalhaes I.L.F."/>
            <person name="Oliveira U."/>
            <person name="Santos F.R."/>
            <person name="Vidigal T.H.D.A."/>
            <person name="Brescovit A.D."/>
            <person name="Santos A.J."/>
        </authorList>
    </citation>
    <scope>NUCLEOTIDE SEQUENCE</scope>
    <source>
        <tissue evidence="1">Shoot tissue taken approximately 20 cm above the soil surface</tissue>
    </source>
</reference>
<name>A0A0A9BNX3_ARUDO</name>
<accession>A0A0A9BNX3</accession>
<evidence type="ECO:0000313" key="1">
    <source>
        <dbReference type="EMBL" id="JAD65066.1"/>
    </source>
</evidence>
<protein>
    <submittedName>
        <fullName evidence="1">Uncharacterized protein</fullName>
    </submittedName>
</protein>
<organism evidence="1">
    <name type="scientific">Arundo donax</name>
    <name type="common">Giant reed</name>
    <name type="synonym">Donax arundinaceus</name>
    <dbReference type="NCBI Taxonomy" id="35708"/>
    <lineage>
        <taxon>Eukaryota</taxon>
        <taxon>Viridiplantae</taxon>
        <taxon>Streptophyta</taxon>
        <taxon>Embryophyta</taxon>
        <taxon>Tracheophyta</taxon>
        <taxon>Spermatophyta</taxon>
        <taxon>Magnoliopsida</taxon>
        <taxon>Liliopsida</taxon>
        <taxon>Poales</taxon>
        <taxon>Poaceae</taxon>
        <taxon>PACMAD clade</taxon>
        <taxon>Arundinoideae</taxon>
        <taxon>Arundineae</taxon>
        <taxon>Arundo</taxon>
    </lineage>
</organism>
<sequence length="51" mass="5728">MGAREMGMAGRKVDRLAAVRQVSRGLGGPDEFCRLCVRWAKIHLNRTTELN</sequence>
<dbReference type="EMBL" id="GBRH01232829">
    <property type="protein sequence ID" value="JAD65066.1"/>
    <property type="molecule type" value="Transcribed_RNA"/>
</dbReference>
<dbReference type="AlphaFoldDB" id="A0A0A9BNX3"/>
<reference evidence="1" key="2">
    <citation type="journal article" date="2015" name="Data Brief">
        <title>Shoot transcriptome of the giant reed, Arundo donax.</title>
        <authorList>
            <person name="Barrero R.A."/>
            <person name="Guerrero F.D."/>
            <person name="Moolhuijzen P."/>
            <person name="Goolsby J.A."/>
            <person name="Tidwell J."/>
            <person name="Bellgard S.E."/>
            <person name="Bellgard M.I."/>
        </authorList>
    </citation>
    <scope>NUCLEOTIDE SEQUENCE</scope>
    <source>
        <tissue evidence="1">Shoot tissue taken approximately 20 cm above the soil surface</tissue>
    </source>
</reference>
<proteinExistence type="predicted"/>